<dbReference type="STRING" id="913774.A0A0C3GRM4"/>
<dbReference type="AlphaFoldDB" id="A0A0C3GRM4"/>
<evidence type="ECO:0000256" key="5">
    <source>
        <dbReference type="ARBA" id="ARBA00022840"/>
    </source>
</evidence>
<dbReference type="PROSITE" id="PS00108">
    <property type="entry name" value="PROTEIN_KINASE_ST"/>
    <property type="match status" value="1"/>
</dbReference>
<dbReference type="PROSITE" id="PS50011">
    <property type="entry name" value="PROTEIN_KINASE_DOM"/>
    <property type="match status" value="1"/>
</dbReference>
<dbReference type="PANTHER" id="PTHR43671">
    <property type="entry name" value="SERINE/THREONINE-PROTEIN KINASE NEK"/>
    <property type="match status" value="1"/>
</dbReference>
<keyword evidence="5" id="KW-0067">ATP-binding</keyword>
<gene>
    <name evidence="8" type="ORF">OIDMADRAFT_36025</name>
</gene>
<protein>
    <recommendedName>
        <fullName evidence="1">non-specific serine/threonine protein kinase</fullName>
        <ecNumber evidence="1">2.7.11.1</ecNumber>
    </recommendedName>
</protein>
<feature type="compositionally biased region" description="Basic residues" evidence="6">
    <location>
        <begin position="590"/>
        <end position="599"/>
    </location>
</feature>
<evidence type="ECO:0000313" key="9">
    <source>
        <dbReference type="Proteomes" id="UP000054321"/>
    </source>
</evidence>
<dbReference type="InterPro" id="IPR011009">
    <property type="entry name" value="Kinase-like_dom_sf"/>
</dbReference>
<evidence type="ECO:0000256" key="2">
    <source>
        <dbReference type="ARBA" id="ARBA00022679"/>
    </source>
</evidence>
<dbReference type="CDD" id="cd14014">
    <property type="entry name" value="STKc_PknB_like"/>
    <property type="match status" value="1"/>
</dbReference>
<keyword evidence="2" id="KW-0808">Transferase</keyword>
<feature type="region of interest" description="Disordered" evidence="6">
    <location>
        <begin position="575"/>
        <end position="636"/>
    </location>
</feature>
<dbReference type="Gene3D" id="1.10.510.10">
    <property type="entry name" value="Transferase(Phosphotransferase) domain 1"/>
    <property type="match status" value="1"/>
</dbReference>
<dbReference type="GO" id="GO:0004674">
    <property type="term" value="F:protein serine/threonine kinase activity"/>
    <property type="evidence" value="ECO:0007669"/>
    <property type="project" value="UniProtKB-EC"/>
</dbReference>
<dbReference type="EMBL" id="KN832899">
    <property type="protein sequence ID" value="KIM93091.1"/>
    <property type="molecule type" value="Genomic_DNA"/>
</dbReference>
<dbReference type="InterPro" id="IPR000719">
    <property type="entry name" value="Prot_kinase_dom"/>
</dbReference>
<dbReference type="HOGENOM" id="CLU_034015_0_0_1"/>
<dbReference type="SMART" id="SM00220">
    <property type="entry name" value="S_TKc"/>
    <property type="match status" value="1"/>
</dbReference>
<dbReference type="InParanoid" id="A0A0C3GRM4"/>
<evidence type="ECO:0000313" key="8">
    <source>
        <dbReference type="EMBL" id="KIM93091.1"/>
    </source>
</evidence>
<accession>A0A0C3GRM4</accession>
<organism evidence="8 9">
    <name type="scientific">Oidiodendron maius (strain Zn)</name>
    <dbReference type="NCBI Taxonomy" id="913774"/>
    <lineage>
        <taxon>Eukaryota</taxon>
        <taxon>Fungi</taxon>
        <taxon>Dikarya</taxon>
        <taxon>Ascomycota</taxon>
        <taxon>Pezizomycotina</taxon>
        <taxon>Leotiomycetes</taxon>
        <taxon>Leotiomycetes incertae sedis</taxon>
        <taxon>Myxotrichaceae</taxon>
        <taxon>Oidiodendron</taxon>
    </lineage>
</organism>
<dbReference type="PANTHER" id="PTHR43671:SF13">
    <property type="entry name" value="SERINE_THREONINE-PROTEIN KINASE NEK2"/>
    <property type="match status" value="1"/>
</dbReference>
<sequence length="656" mass="74711">MNEPGTVFCLFPDNRYAKEIVDNPANRGRRREDPDDPTNRFLRIGLDYQPKTPPHLVRFGRRECNDVILNNRFSRNDQCYFDFNKESGELLLHDISEDGDTELYDGHGLPQIWKTPRKCVVVLTPDHYRLDNDDGKACDREWILKIRCAEFRLKPRTQGGETFTRERLQFAGQQDPERTYEGTIQRLITLGLQSLPPEALTTKPPSTSIHNPHNTRFRTLHQPEENDVIRYTKLRPLGSGGQGEVHKVVDMYTGDHHACKIVAIKTVPQWGIHSERDFKARVESEVNLVQKAKHSHIVPYTFTQGWKLGQSIEIFMPVYEGNLYKFMHNIRPQGQEAVEVKTARMLYHILLALDYVHTQNPPIIHRDVKPPNILFQGDSFFLTDFGIAKVVDASKTLVGTQPYMAPELWLQSNQTPKVDIYALGATVVECLEEFPPDAERLAKWPQQQLWHEHLQTLVSQHAPRMAPALASIDMRPTAHQLLRNLFGDSLHTSVQSPGNSIALPTIVSSSYLNLVNGATLIHRPVPSPMELTLIGSTRFSQKISQPTPQTDVMQISHPHTVTAQYTLRMKTLSNRQRQLNITRTNSVKFTRQKGKKSRKLSASSQNKRRARPQSTGVSKQTSAGRSKPSRSKSVIAKIQEMRNIEKDLKPLQQGPG</sequence>
<evidence type="ECO:0000256" key="3">
    <source>
        <dbReference type="ARBA" id="ARBA00022741"/>
    </source>
</evidence>
<dbReference type="InterPro" id="IPR008271">
    <property type="entry name" value="Ser/Thr_kinase_AS"/>
</dbReference>
<dbReference type="OrthoDB" id="3551577at2759"/>
<evidence type="ECO:0000259" key="7">
    <source>
        <dbReference type="PROSITE" id="PS50011"/>
    </source>
</evidence>
<keyword evidence="9" id="KW-1185">Reference proteome</keyword>
<dbReference type="SUPFAM" id="SSF56112">
    <property type="entry name" value="Protein kinase-like (PK-like)"/>
    <property type="match status" value="1"/>
</dbReference>
<feature type="compositionally biased region" description="Polar residues" evidence="6">
    <location>
        <begin position="612"/>
        <end position="624"/>
    </location>
</feature>
<reference evidence="8 9" key="1">
    <citation type="submission" date="2014-04" db="EMBL/GenBank/DDBJ databases">
        <authorList>
            <consortium name="DOE Joint Genome Institute"/>
            <person name="Kuo A."/>
            <person name="Martino E."/>
            <person name="Perotto S."/>
            <person name="Kohler A."/>
            <person name="Nagy L.G."/>
            <person name="Floudas D."/>
            <person name="Copeland A."/>
            <person name="Barry K.W."/>
            <person name="Cichocki N."/>
            <person name="Veneault-Fourrey C."/>
            <person name="LaButti K."/>
            <person name="Lindquist E.A."/>
            <person name="Lipzen A."/>
            <person name="Lundell T."/>
            <person name="Morin E."/>
            <person name="Murat C."/>
            <person name="Sun H."/>
            <person name="Tunlid A."/>
            <person name="Henrissat B."/>
            <person name="Grigoriev I.V."/>
            <person name="Hibbett D.S."/>
            <person name="Martin F."/>
            <person name="Nordberg H.P."/>
            <person name="Cantor M.N."/>
            <person name="Hua S.X."/>
        </authorList>
    </citation>
    <scope>NUCLEOTIDE SEQUENCE [LARGE SCALE GENOMIC DNA]</scope>
    <source>
        <strain evidence="8 9">Zn</strain>
    </source>
</reference>
<reference evidence="9" key="2">
    <citation type="submission" date="2015-01" db="EMBL/GenBank/DDBJ databases">
        <title>Evolutionary Origins and Diversification of the Mycorrhizal Mutualists.</title>
        <authorList>
            <consortium name="DOE Joint Genome Institute"/>
            <consortium name="Mycorrhizal Genomics Consortium"/>
            <person name="Kohler A."/>
            <person name="Kuo A."/>
            <person name="Nagy L.G."/>
            <person name="Floudas D."/>
            <person name="Copeland A."/>
            <person name="Barry K.W."/>
            <person name="Cichocki N."/>
            <person name="Veneault-Fourrey C."/>
            <person name="LaButti K."/>
            <person name="Lindquist E.A."/>
            <person name="Lipzen A."/>
            <person name="Lundell T."/>
            <person name="Morin E."/>
            <person name="Murat C."/>
            <person name="Riley R."/>
            <person name="Ohm R."/>
            <person name="Sun H."/>
            <person name="Tunlid A."/>
            <person name="Henrissat B."/>
            <person name="Grigoriev I.V."/>
            <person name="Hibbett D.S."/>
            <person name="Martin F."/>
        </authorList>
    </citation>
    <scope>NUCLEOTIDE SEQUENCE [LARGE SCALE GENOMIC DNA]</scope>
    <source>
        <strain evidence="9">Zn</strain>
    </source>
</reference>
<evidence type="ECO:0000256" key="1">
    <source>
        <dbReference type="ARBA" id="ARBA00012513"/>
    </source>
</evidence>
<keyword evidence="4" id="KW-0418">Kinase</keyword>
<proteinExistence type="predicted"/>
<keyword evidence="3" id="KW-0547">Nucleotide-binding</keyword>
<dbReference type="EC" id="2.7.11.1" evidence="1"/>
<dbReference type="GO" id="GO:0005524">
    <property type="term" value="F:ATP binding"/>
    <property type="evidence" value="ECO:0007669"/>
    <property type="project" value="UniProtKB-KW"/>
</dbReference>
<feature type="domain" description="Protein kinase" evidence="7">
    <location>
        <begin position="231"/>
        <end position="494"/>
    </location>
</feature>
<feature type="compositionally biased region" description="Polar residues" evidence="6">
    <location>
        <begin position="575"/>
        <end position="589"/>
    </location>
</feature>
<name>A0A0C3GRM4_OIDMZ</name>
<evidence type="ECO:0000256" key="6">
    <source>
        <dbReference type="SAM" id="MobiDB-lite"/>
    </source>
</evidence>
<evidence type="ECO:0000256" key="4">
    <source>
        <dbReference type="ARBA" id="ARBA00022777"/>
    </source>
</evidence>
<dbReference type="Pfam" id="PF00069">
    <property type="entry name" value="Pkinase"/>
    <property type="match status" value="1"/>
</dbReference>
<dbReference type="InterPro" id="IPR050660">
    <property type="entry name" value="NEK_Ser/Thr_kinase"/>
</dbReference>
<dbReference type="Proteomes" id="UP000054321">
    <property type="component" value="Unassembled WGS sequence"/>
</dbReference>